<gene>
    <name evidence="1" type="ORF">GL284_00225</name>
</gene>
<accession>A0A6L6IS52</accession>
<comment type="caution">
    <text evidence="1">The sequence shown here is derived from an EMBL/GenBank/DDBJ whole genome shotgun (WGS) entry which is preliminary data.</text>
</comment>
<dbReference type="Gene3D" id="3.30.70.1520">
    <property type="entry name" value="Heterotetrameric sarcosine oxidase"/>
    <property type="match status" value="1"/>
</dbReference>
<evidence type="ECO:0000313" key="2">
    <source>
        <dbReference type="Proteomes" id="UP000478740"/>
    </source>
</evidence>
<organism evidence="1 2">
    <name type="scientific">Paracoccus shanxieyensis</name>
    <dbReference type="NCBI Taxonomy" id="2675752"/>
    <lineage>
        <taxon>Bacteria</taxon>
        <taxon>Pseudomonadati</taxon>
        <taxon>Pseudomonadota</taxon>
        <taxon>Alphaproteobacteria</taxon>
        <taxon>Rhodobacterales</taxon>
        <taxon>Paracoccaceae</taxon>
        <taxon>Paracoccus</taxon>
    </lineage>
</organism>
<dbReference type="AlphaFoldDB" id="A0A6L6IS52"/>
<sequence>MAETLARITQLQDLGMIQIRANLAALGDVIAKAVGVGMPDQTSVSVNGNRSLCWMSHDELLLILPKPEAAETAAALTQALGDSHALVVDVSDMRAAFSIDGAQALQVLQKLCPADLAAMPADGMRRTRAAQVACGVWRREGGYVLIGFRSVGDYLRGLLQTAARAGTQLDPR</sequence>
<keyword evidence="2" id="KW-1185">Reference proteome</keyword>
<dbReference type="SUPFAM" id="SSF103025">
    <property type="entry name" value="Folate-binding domain"/>
    <property type="match status" value="1"/>
</dbReference>
<evidence type="ECO:0000313" key="1">
    <source>
        <dbReference type="EMBL" id="MTH62689.1"/>
    </source>
</evidence>
<dbReference type="InterPro" id="IPR007375">
    <property type="entry name" value="SoxG"/>
</dbReference>
<dbReference type="RefSeq" id="WP_155042642.1">
    <property type="nucleotide sequence ID" value="NZ_WMIH01000001.1"/>
</dbReference>
<protein>
    <submittedName>
        <fullName evidence="1">Sarcosine oxidase subunit gamma</fullName>
    </submittedName>
</protein>
<dbReference type="Pfam" id="PF04268">
    <property type="entry name" value="SoxG"/>
    <property type="match status" value="1"/>
</dbReference>
<dbReference type="EMBL" id="WMII01000001">
    <property type="protein sequence ID" value="MTH62689.1"/>
    <property type="molecule type" value="Genomic_DNA"/>
</dbReference>
<proteinExistence type="predicted"/>
<name>A0A6L6IS52_9RHOB</name>
<dbReference type="Proteomes" id="UP000478740">
    <property type="component" value="Unassembled WGS sequence"/>
</dbReference>
<reference evidence="1 2" key="1">
    <citation type="submission" date="2019-11" db="EMBL/GenBank/DDBJ databases">
        <authorList>
            <person name="Dong K."/>
        </authorList>
    </citation>
    <scope>NUCLEOTIDE SEQUENCE [LARGE SCALE GENOMIC DNA]</scope>
    <source>
        <strain evidence="1 2">DK608</strain>
    </source>
</reference>
<dbReference type="InterPro" id="IPR027266">
    <property type="entry name" value="TrmE/GcvT-like"/>
</dbReference>
<dbReference type="Gene3D" id="3.30.1360.120">
    <property type="entry name" value="Probable tRNA modification gtpase trme, domain 1"/>
    <property type="match status" value="1"/>
</dbReference>